<dbReference type="Proteomes" id="UP000077857">
    <property type="component" value="Unassembled WGS sequence"/>
</dbReference>
<reference evidence="1 4" key="2">
    <citation type="submission" date="2016-03" db="EMBL/GenBank/DDBJ databases">
        <authorList>
            <person name="Ploux O."/>
        </authorList>
    </citation>
    <scope>NUCLEOTIDE SEQUENCE [LARGE SCALE GENOMIC DNA]</scope>
    <source>
        <strain evidence="1 4">R-45378</strain>
    </source>
</reference>
<gene>
    <name evidence="2" type="ORF">A1356_11080</name>
    <name evidence="1" type="ORF">A1507_02975</name>
</gene>
<evidence type="ECO:0000313" key="4">
    <source>
        <dbReference type="Proteomes" id="UP000077857"/>
    </source>
</evidence>
<comment type="caution">
    <text evidence="1">The sequence shown here is derived from an EMBL/GenBank/DDBJ whole genome shotgun (WGS) entry which is preliminary data.</text>
</comment>
<accession>A0A177P9D5</accession>
<dbReference type="EMBL" id="LUUL01000070">
    <property type="protein sequence ID" value="OAI26474.1"/>
    <property type="molecule type" value="Genomic_DNA"/>
</dbReference>
<evidence type="ECO:0000313" key="3">
    <source>
        <dbReference type="Proteomes" id="UP000077734"/>
    </source>
</evidence>
<organism evidence="1 4">
    <name type="scientific">Methylomonas koyamae</name>
    <dbReference type="NCBI Taxonomy" id="702114"/>
    <lineage>
        <taxon>Bacteria</taxon>
        <taxon>Pseudomonadati</taxon>
        <taxon>Pseudomonadota</taxon>
        <taxon>Gammaproteobacteria</taxon>
        <taxon>Methylococcales</taxon>
        <taxon>Methylococcaceae</taxon>
        <taxon>Methylomonas</taxon>
    </lineage>
</organism>
<proteinExistence type="predicted"/>
<keyword evidence="3" id="KW-1185">Reference proteome</keyword>
<dbReference type="Proteomes" id="UP000077734">
    <property type="component" value="Unassembled WGS sequence"/>
</dbReference>
<reference evidence="2 3" key="1">
    <citation type="submission" date="2016-03" db="EMBL/GenBank/DDBJ databases">
        <authorList>
            <person name="Heylen K."/>
            <person name="De Vos P."/>
            <person name="Vekeman B."/>
        </authorList>
    </citation>
    <scope>NUCLEOTIDE SEQUENCE [LARGE SCALE GENOMIC DNA]</scope>
    <source>
        <strain evidence="2 3">R-49807</strain>
    </source>
</reference>
<dbReference type="AlphaFoldDB" id="A0A177P9D5"/>
<evidence type="ECO:0000313" key="1">
    <source>
        <dbReference type="EMBL" id="OAI12459.1"/>
    </source>
</evidence>
<name>A0A177P9D5_9GAMM</name>
<protein>
    <submittedName>
        <fullName evidence="1">Uncharacterized protein</fullName>
    </submittedName>
</protein>
<evidence type="ECO:0000313" key="2">
    <source>
        <dbReference type="EMBL" id="OAI26474.1"/>
    </source>
</evidence>
<dbReference type="EMBL" id="LUUJ01000110">
    <property type="protein sequence ID" value="OAI12459.1"/>
    <property type="molecule type" value="Genomic_DNA"/>
</dbReference>
<sequence length="76" mass="8543">MSALHYAPIRYRALRRAGRHKQVQSLRARIPWAGGVFGSNPTAADRQRNLKQGGGRYGWFSTMSRPASDKTISITR</sequence>